<accession>A0AC35FUP1</accession>
<reference evidence="2" key="1">
    <citation type="submission" date="2022-11" db="UniProtKB">
        <authorList>
            <consortium name="WormBaseParasite"/>
        </authorList>
    </citation>
    <scope>IDENTIFICATION</scope>
</reference>
<proteinExistence type="predicted"/>
<name>A0AC35FUP1_9BILA</name>
<protein>
    <submittedName>
        <fullName evidence="2">Uncharacterized protein</fullName>
    </submittedName>
</protein>
<sequence length="236" mass="25221">MEKKKVAKKSGEQCVKRGANTAESVLYAAKKFDIKLPAKGAAEVYDKTIKGKPWLFRFDTPHKNVPFNHLNVNKAIYGVKDPHLPLSTGQMAAAKTTGQVLNKVNKVAVPIAIAIDTARVGYAVYKDVDNKTSRNTVETSASIAGGWGGGYGGAASGAAFGTMAFPGLGTFIGAIVGGVVGGISGSIGAAKLTKVVCDKLEYNVVKRKCKGCKKTFKARLYKGQKDEWFCQRCRRK</sequence>
<organism evidence="1 2">
    <name type="scientific">Panagrolaimus sp. PS1159</name>
    <dbReference type="NCBI Taxonomy" id="55785"/>
    <lineage>
        <taxon>Eukaryota</taxon>
        <taxon>Metazoa</taxon>
        <taxon>Ecdysozoa</taxon>
        <taxon>Nematoda</taxon>
        <taxon>Chromadorea</taxon>
        <taxon>Rhabditida</taxon>
        <taxon>Tylenchina</taxon>
        <taxon>Panagrolaimomorpha</taxon>
        <taxon>Panagrolaimoidea</taxon>
        <taxon>Panagrolaimidae</taxon>
        <taxon>Panagrolaimus</taxon>
    </lineage>
</organism>
<dbReference type="WBParaSite" id="PS1159_v2.g21053.t1">
    <property type="protein sequence ID" value="PS1159_v2.g21053.t1"/>
    <property type="gene ID" value="PS1159_v2.g21053"/>
</dbReference>
<dbReference type="Proteomes" id="UP000887580">
    <property type="component" value="Unplaced"/>
</dbReference>
<evidence type="ECO:0000313" key="2">
    <source>
        <dbReference type="WBParaSite" id="PS1159_v2.g21053.t1"/>
    </source>
</evidence>
<evidence type="ECO:0000313" key="1">
    <source>
        <dbReference type="Proteomes" id="UP000887580"/>
    </source>
</evidence>